<protein>
    <recommendedName>
        <fullName evidence="4">Reverse transcriptase Ty1/copia-type domain-containing protein</fullName>
    </recommendedName>
</protein>
<evidence type="ECO:0000256" key="1">
    <source>
        <dbReference type="SAM" id="MobiDB-lite"/>
    </source>
</evidence>
<dbReference type="Proteomes" id="UP000053647">
    <property type="component" value="Unassembled WGS sequence"/>
</dbReference>
<feature type="region of interest" description="Disordered" evidence="1">
    <location>
        <begin position="1"/>
        <end position="25"/>
    </location>
</feature>
<dbReference type="HOGENOM" id="CLU_201512_0_0_1"/>
<feature type="non-terminal residue" evidence="2">
    <location>
        <position position="73"/>
    </location>
</feature>
<gene>
    <name evidence="2" type="ORF">PAXINDRAFT_85674</name>
</gene>
<evidence type="ECO:0000313" key="2">
    <source>
        <dbReference type="EMBL" id="KIJ10696.1"/>
    </source>
</evidence>
<dbReference type="AlphaFoldDB" id="A0A0C9TU15"/>
<reference evidence="3" key="2">
    <citation type="submission" date="2015-01" db="EMBL/GenBank/DDBJ databases">
        <title>Evolutionary Origins and Diversification of the Mycorrhizal Mutualists.</title>
        <authorList>
            <consortium name="DOE Joint Genome Institute"/>
            <consortium name="Mycorrhizal Genomics Consortium"/>
            <person name="Kohler A."/>
            <person name="Kuo A."/>
            <person name="Nagy L.G."/>
            <person name="Floudas D."/>
            <person name="Copeland A."/>
            <person name="Barry K.W."/>
            <person name="Cichocki N."/>
            <person name="Veneault-Fourrey C."/>
            <person name="LaButti K."/>
            <person name="Lindquist E.A."/>
            <person name="Lipzen A."/>
            <person name="Lundell T."/>
            <person name="Morin E."/>
            <person name="Murat C."/>
            <person name="Riley R."/>
            <person name="Ohm R."/>
            <person name="Sun H."/>
            <person name="Tunlid A."/>
            <person name="Henrissat B."/>
            <person name="Grigoriev I.V."/>
            <person name="Hibbett D.S."/>
            <person name="Martin F."/>
        </authorList>
    </citation>
    <scope>NUCLEOTIDE SEQUENCE [LARGE SCALE GENOMIC DNA]</scope>
    <source>
        <strain evidence="3">ATCC 200175</strain>
    </source>
</reference>
<evidence type="ECO:0000313" key="3">
    <source>
        <dbReference type="Proteomes" id="UP000053647"/>
    </source>
</evidence>
<organism evidence="2 3">
    <name type="scientific">Paxillus involutus ATCC 200175</name>
    <dbReference type="NCBI Taxonomy" id="664439"/>
    <lineage>
        <taxon>Eukaryota</taxon>
        <taxon>Fungi</taxon>
        <taxon>Dikarya</taxon>
        <taxon>Basidiomycota</taxon>
        <taxon>Agaricomycotina</taxon>
        <taxon>Agaricomycetes</taxon>
        <taxon>Agaricomycetidae</taxon>
        <taxon>Boletales</taxon>
        <taxon>Paxilineae</taxon>
        <taxon>Paxillaceae</taxon>
        <taxon>Paxillus</taxon>
    </lineage>
</organism>
<proteinExistence type="predicted"/>
<sequence>MQVTTDNSRKQPPRTLAEARASPEAANWESAMLEELASLHEKGTGVLTPLPPGRKAVGSRWVYAYKYDENGEI</sequence>
<reference evidence="2 3" key="1">
    <citation type="submission" date="2014-06" db="EMBL/GenBank/DDBJ databases">
        <authorList>
            <consortium name="DOE Joint Genome Institute"/>
            <person name="Kuo A."/>
            <person name="Kohler A."/>
            <person name="Nagy L.G."/>
            <person name="Floudas D."/>
            <person name="Copeland A."/>
            <person name="Barry K.W."/>
            <person name="Cichocki N."/>
            <person name="Veneault-Fourrey C."/>
            <person name="LaButti K."/>
            <person name="Lindquist E.A."/>
            <person name="Lipzen A."/>
            <person name="Lundell T."/>
            <person name="Morin E."/>
            <person name="Murat C."/>
            <person name="Sun H."/>
            <person name="Tunlid A."/>
            <person name="Henrissat B."/>
            <person name="Grigoriev I.V."/>
            <person name="Hibbett D.S."/>
            <person name="Martin F."/>
            <person name="Nordberg H.P."/>
            <person name="Cantor M.N."/>
            <person name="Hua S.X."/>
        </authorList>
    </citation>
    <scope>NUCLEOTIDE SEQUENCE [LARGE SCALE GENOMIC DNA]</scope>
    <source>
        <strain evidence="2 3">ATCC 200175</strain>
    </source>
</reference>
<dbReference type="OrthoDB" id="3227712at2759"/>
<evidence type="ECO:0008006" key="4">
    <source>
        <dbReference type="Google" id="ProtNLM"/>
    </source>
</evidence>
<dbReference type="EMBL" id="KN819399">
    <property type="protein sequence ID" value="KIJ10696.1"/>
    <property type="molecule type" value="Genomic_DNA"/>
</dbReference>
<accession>A0A0C9TU15</accession>
<name>A0A0C9TU15_PAXIN</name>
<keyword evidence="3" id="KW-1185">Reference proteome</keyword>